<evidence type="ECO:0000313" key="4">
    <source>
        <dbReference type="EMBL" id="KAF9058822.1"/>
    </source>
</evidence>
<dbReference type="PROSITE" id="PS50294">
    <property type="entry name" value="WD_REPEATS_REGION"/>
    <property type="match status" value="1"/>
</dbReference>
<evidence type="ECO:0000313" key="5">
    <source>
        <dbReference type="Proteomes" id="UP000772434"/>
    </source>
</evidence>
<dbReference type="EMBL" id="JADNRY010000347">
    <property type="protein sequence ID" value="KAF9058822.1"/>
    <property type="molecule type" value="Genomic_DNA"/>
</dbReference>
<evidence type="ECO:0008006" key="6">
    <source>
        <dbReference type="Google" id="ProtNLM"/>
    </source>
</evidence>
<dbReference type="InterPro" id="IPR001680">
    <property type="entry name" value="WD40_rpt"/>
</dbReference>
<dbReference type="SUPFAM" id="SSF50978">
    <property type="entry name" value="WD40 repeat-like"/>
    <property type="match status" value="1"/>
</dbReference>
<evidence type="ECO:0000256" key="1">
    <source>
        <dbReference type="ARBA" id="ARBA00022574"/>
    </source>
</evidence>
<reference evidence="4" key="1">
    <citation type="submission" date="2020-11" db="EMBL/GenBank/DDBJ databases">
        <authorList>
            <consortium name="DOE Joint Genome Institute"/>
            <person name="Ahrendt S."/>
            <person name="Riley R."/>
            <person name="Andreopoulos W."/>
            <person name="Labutti K."/>
            <person name="Pangilinan J."/>
            <person name="Ruiz-Duenas F.J."/>
            <person name="Barrasa J.M."/>
            <person name="Sanchez-Garcia M."/>
            <person name="Camarero S."/>
            <person name="Miyauchi S."/>
            <person name="Serrano A."/>
            <person name="Linde D."/>
            <person name="Babiker R."/>
            <person name="Drula E."/>
            <person name="Ayuso-Fernandez I."/>
            <person name="Pacheco R."/>
            <person name="Padilla G."/>
            <person name="Ferreira P."/>
            <person name="Barriuso J."/>
            <person name="Kellner H."/>
            <person name="Castanera R."/>
            <person name="Alfaro M."/>
            <person name="Ramirez L."/>
            <person name="Pisabarro A.G."/>
            <person name="Kuo A."/>
            <person name="Tritt A."/>
            <person name="Lipzen A."/>
            <person name="He G."/>
            <person name="Yan M."/>
            <person name="Ng V."/>
            <person name="Cullen D."/>
            <person name="Martin F."/>
            <person name="Rosso M.-N."/>
            <person name="Henrissat B."/>
            <person name="Hibbett D."/>
            <person name="Martinez A.T."/>
            <person name="Grigoriev I.V."/>
        </authorList>
    </citation>
    <scope>NUCLEOTIDE SEQUENCE</scope>
    <source>
        <strain evidence="4">AH 40177</strain>
    </source>
</reference>
<feature type="repeat" description="WD" evidence="3">
    <location>
        <begin position="17"/>
        <end position="49"/>
    </location>
</feature>
<dbReference type="Proteomes" id="UP000772434">
    <property type="component" value="Unassembled WGS sequence"/>
</dbReference>
<name>A0A9P5P945_9AGAR</name>
<dbReference type="SMART" id="SM00320">
    <property type="entry name" value="WD40"/>
    <property type="match status" value="1"/>
</dbReference>
<dbReference type="InterPro" id="IPR015943">
    <property type="entry name" value="WD40/YVTN_repeat-like_dom_sf"/>
</dbReference>
<sequence length="135" mass="14555">SVRIWNAETGKAEGNPLQGHTSYVSSVAFSPNGKKIVSGSDDRSVGIWDADIGKAEGIDTCSSNIVSTTANIQHPYSLSFSSCHKSHHHLHSSSSLRMVSLQPDGWLCGSDSSLILWIPPEYRDGLLVPPLQLLI</sequence>
<protein>
    <recommendedName>
        <fullName evidence="6">WD40 repeat-like protein</fullName>
    </recommendedName>
</protein>
<evidence type="ECO:0000256" key="3">
    <source>
        <dbReference type="PROSITE-ProRule" id="PRU00221"/>
    </source>
</evidence>
<dbReference type="Pfam" id="PF00400">
    <property type="entry name" value="WD40"/>
    <property type="match status" value="1"/>
</dbReference>
<accession>A0A9P5P945</accession>
<gene>
    <name evidence="4" type="ORF">BDP27DRAFT_1160607</name>
</gene>
<dbReference type="Gene3D" id="2.130.10.10">
    <property type="entry name" value="YVTN repeat-like/Quinoprotein amine dehydrogenase"/>
    <property type="match status" value="1"/>
</dbReference>
<keyword evidence="5" id="KW-1185">Reference proteome</keyword>
<keyword evidence="1 3" id="KW-0853">WD repeat</keyword>
<dbReference type="PANTHER" id="PTHR22847">
    <property type="entry name" value="WD40 REPEAT PROTEIN"/>
    <property type="match status" value="1"/>
</dbReference>
<proteinExistence type="predicted"/>
<keyword evidence="2" id="KW-0677">Repeat</keyword>
<feature type="non-terminal residue" evidence="4">
    <location>
        <position position="1"/>
    </location>
</feature>
<dbReference type="GO" id="GO:1990234">
    <property type="term" value="C:transferase complex"/>
    <property type="evidence" value="ECO:0007669"/>
    <property type="project" value="UniProtKB-ARBA"/>
</dbReference>
<dbReference type="InterPro" id="IPR036322">
    <property type="entry name" value="WD40_repeat_dom_sf"/>
</dbReference>
<evidence type="ECO:0000256" key="2">
    <source>
        <dbReference type="ARBA" id="ARBA00022737"/>
    </source>
</evidence>
<dbReference type="PROSITE" id="PS50082">
    <property type="entry name" value="WD_REPEATS_2"/>
    <property type="match status" value="1"/>
</dbReference>
<dbReference type="OrthoDB" id="2615105at2759"/>
<organism evidence="4 5">
    <name type="scientific">Rhodocollybia butyracea</name>
    <dbReference type="NCBI Taxonomy" id="206335"/>
    <lineage>
        <taxon>Eukaryota</taxon>
        <taxon>Fungi</taxon>
        <taxon>Dikarya</taxon>
        <taxon>Basidiomycota</taxon>
        <taxon>Agaricomycotina</taxon>
        <taxon>Agaricomycetes</taxon>
        <taxon>Agaricomycetidae</taxon>
        <taxon>Agaricales</taxon>
        <taxon>Marasmiineae</taxon>
        <taxon>Omphalotaceae</taxon>
        <taxon>Rhodocollybia</taxon>
    </lineage>
</organism>
<dbReference type="PANTHER" id="PTHR22847:SF637">
    <property type="entry name" value="WD REPEAT DOMAIN 5B"/>
    <property type="match status" value="1"/>
</dbReference>
<dbReference type="AlphaFoldDB" id="A0A9P5P945"/>
<comment type="caution">
    <text evidence="4">The sequence shown here is derived from an EMBL/GenBank/DDBJ whole genome shotgun (WGS) entry which is preliminary data.</text>
</comment>
<feature type="non-terminal residue" evidence="4">
    <location>
        <position position="135"/>
    </location>
</feature>